<dbReference type="InterPro" id="IPR036388">
    <property type="entry name" value="WH-like_DNA-bd_sf"/>
</dbReference>
<dbReference type="GO" id="GO:0003700">
    <property type="term" value="F:DNA-binding transcription factor activity"/>
    <property type="evidence" value="ECO:0007669"/>
    <property type="project" value="InterPro"/>
</dbReference>
<dbReference type="SUPFAM" id="SSF46785">
    <property type="entry name" value="Winged helix' DNA-binding domain"/>
    <property type="match status" value="1"/>
</dbReference>
<keyword evidence="1" id="KW-0805">Transcription regulation</keyword>
<evidence type="ECO:0000256" key="3">
    <source>
        <dbReference type="ARBA" id="ARBA00023163"/>
    </source>
</evidence>
<dbReference type="SMART" id="SM00345">
    <property type="entry name" value="HTH_GNTR"/>
    <property type="match status" value="1"/>
</dbReference>
<dbReference type="PANTHER" id="PTHR38445:SF7">
    <property type="entry name" value="GNTR-FAMILY TRANSCRIPTIONAL REGULATOR"/>
    <property type="match status" value="1"/>
</dbReference>
<dbReference type="EMBL" id="CP014859">
    <property type="protein sequence ID" value="AOS65296.1"/>
    <property type="molecule type" value="Genomic_DNA"/>
</dbReference>
<evidence type="ECO:0000259" key="5">
    <source>
        <dbReference type="PROSITE" id="PS50949"/>
    </source>
</evidence>
<reference evidence="7" key="1">
    <citation type="submission" date="2016-03" db="EMBL/GenBank/DDBJ databases">
        <title>Complete genome sequence of the type strain Actinoalloteichus hymeniacidonis DSM 45092.</title>
        <authorList>
            <person name="Schaffert L."/>
            <person name="Albersmeier A."/>
            <person name="Winkler A."/>
            <person name="Kalinowski J."/>
            <person name="Zotchev S."/>
            <person name="Ruckert C."/>
        </authorList>
    </citation>
    <scope>NUCLEOTIDE SEQUENCE [LARGE SCALE GENOMIC DNA]</scope>
    <source>
        <strain evidence="7">HPA177(T) (DSM 45092(T))</strain>
    </source>
</reference>
<name>A0AAC9N0W5_9PSEU</name>
<dbReference type="Pfam" id="PF00392">
    <property type="entry name" value="GntR"/>
    <property type="match status" value="1"/>
</dbReference>
<dbReference type="PROSITE" id="PS50949">
    <property type="entry name" value="HTH_GNTR"/>
    <property type="match status" value="1"/>
</dbReference>
<keyword evidence="3" id="KW-0804">Transcription</keyword>
<dbReference type="Gene3D" id="1.10.10.10">
    <property type="entry name" value="Winged helix-like DNA-binding domain superfamily/Winged helix DNA-binding domain"/>
    <property type="match status" value="1"/>
</dbReference>
<evidence type="ECO:0000256" key="1">
    <source>
        <dbReference type="ARBA" id="ARBA00023015"/>
    </source>
</evidence>
<sequence length="132" mass="14527">MIHFRVSPSSGVPPYLQLVHQVEQGIALGYLNRGDQLPTVKGVARMLAINPNTVLKAYRELENKGLVQGRPGRGTFVSAEAENPLPEGSHDELRRTLAEWIRSARAAGLDADRMTGLFNTVLHESDPKEKAE</sequence>
<evidence type="ECO:0000256" key="4">
    <source>
        <dbReference type="SAM" id="MobiDB-lite"/>
    </source>
</evidence>
<dbReference type="GO" id="GO:0003677">
    <property type="term" value="F:DNA binding"/>
    <property type="evidence" value="ECO:0007669"/>
    <property type="project" value="UniProtKB-KW"/>
</dbReference>
<evidence type="ECO:0000313" key="6">
    <source>
        <dbReference type="EMBL" id="AOS65296.1"/>
    </source>
</evidence>
<dbReference type="PANTHER" id="PTHR38445">
    <property type="entry name" value="HTH-TYPE TRANSCRIPTIONAL REPRESSOR YTRA"/>
    <property type="match status" value="1"/>
</dbReference>
<dbReference type="InterPro" id="IPR000524">
    <property type="entry name" value="Tscrpt_reg_HTH_GntR"/>
</dbReference>
<organism evidence="6 7">
    <name type="scientific">Actinoalloteichus hymeniacidonis</name>
    <dbReference type="NCBI Taxonomy" id="340345"/>
    <lineage>
        <taxon>Bacteria</taxon>
        <taxon>Bacillati</taxon>
        <taxon>Actinomycetota</taxon>
        <taxon>Actinomycetes</taxon>
        <taxon>Pseudonocardiales</taxon>
        <taxon>Pseudonocardiaceae</taxon>
        <taxon>Actinoalloteichus</taxon>
    </lineage>
</organism>
<evidence type="ECO:0000256" key="2">
    <source>
        <dbReference type="ARBA" id="ARBA00023125"/>
    </source>
</evidence>
<dbReference type="RefSeq" id="WP_069854027.1">
    <property type="nucleotide sequence ID" value="NZ_CP014859.1"/>
</dbReference>
<gene>
    <name evidence="6" type="ORF">TL08_22570</name>
</gene>
<dbReference type="AlphaFoldDB" id="A0AAC9N0W5"/>
<dbReference type="InterPro" id="IPR036390">
    <property type="entry name" value="WH_DNA-bd_sf"/>
</dbReference>
<proteinExistence type="predicted"/>
<dbReference type="CDD" id="cd07377">
    <property type="entry name" value="WHTH_GntR"/>
    <property type="match status" value="1"/>
</dbReference>
<accession>A0AAC9N0W5</accession>
<keyword evidence="2" id="KW-0238">DNA-binding</keyword>
<keyword evidence="7" id="KW-1185">Reference proteome</keyword>
<protein>
    <submittedName>
        <fullName evidence="6">Transcriptional regulator, GntR family</fullName>
    </submittedName>
</protein>
<feature type="domain" description="HTH gntR-type" evidence="5">
    <location>
        <begin position="12"/>
        <end position="80"/>
    </location>
</feature>
<feature type="region of interest" description="Disordered" evidence="4">
    <location>
        <begin position="69"/>
        <end position="91"/>
    </location>
</feature>
<dbReference type="KEGG" id="ahm:TL08_22570"/>
<evidence type="ECO:0000313" key="7">
    <source>
        <dbReference type="Proteomes" id="UP000095210"/>
    </source>
</evidence>
<dbReference type="Proteomes" id="UP000095210">
    <property type="component" value="Chromosome"/>
</dbReference>